<evidence type="ECO:0000313" key="1">
    <source>
        <dbReference type="EMBL" id="CAG8593462.1"/>
    </source>
</evidence>
<accession>A0ACA9MJW9</accession>
<protein>
    <submittedName>
        <fullName evidence="1">13113_t:CDS:1</fullName>
    </submittedName>
</protein>
<proteinExistence type="predicted"/>
<dbReference type="EMBL" id="CAJVPW010008414">
    <property type="protein sequence ID" value="CAG8593462.1"/>
    <property type="molecule type" value="Genomic_DNA"/>
</dbReference>
<name>A0ACA9MJW9_9GLOM</name>
<keyword evidence="2" id="KW-1185">Reference proteome</keyword>
<comment type="caution">
    <text evidence="1">The sequence shown here is derived from an EMBL/GenBank/DDBJ whole genome shotgun (WGS) entry which is preliminary data.</text>
</comment>
<sequence length="216" mass="25449">MSSNLYKKQCLKVIEFIKEAELSDNEMDLDLEDQVLKEKLILKLSEYIIWPTENYRQEINTGFEQIQEFLMIIGAIDESYISLYKAPSKDNKDVYMLCKHKYGIHLQEVVDHQGFFILYKIGWSALVHNAKVFSNSDIFKNNKNYFKDEDYLIADSAYPLFSWIITLFKDPQGLQAQQQKLYNIAHSKTRVIIEQAFELEPNEDNELIEQVVEDNK</sequence>
<evidence type="ECO:0000313" key="2">
    <source>
        <dbReference type="Proteomes" id="UP000789366"/>
    </source>
</evidence>
<dbReference type="Proteomes" id="UP000789366">
    <property type="component" value="Unassembled WGS sequence"/>
</dbReference>
<reference evidence="1" key="1">
    <citation type="submission" date="2021-06" db="EMBL/GenBank/DDBJ databases">
        <authorList>
            <person name="Kallberg Y."/>
            <person name="Tangrot J."/>
            <person name="Rosling A."/>
        </authorList>
    </citation>
    <scope>NUCLEOTIDE SEQUENCE</scope>
    <source>
        <strain evidence="1">28 12/20/2015</strain>
    </source>
</reference>
<organism evidence="1 2">
    <name type="scientific">Cetraspora pellucida</name>
    <dbReference type="NCBI Taxonomy" id="1433469"/>
    <lineage>
        <taxon>Eukaryota</taxon>
        <taxon>Fungi</taxon>
        <taxon>Fungi incertae sedis</taxon>
        <taxon>Mucoromycota</taxon>
        <taxon>Glomeromycotina</taxon>
        <taxon>Glomeromycetes</taxon>
        <taxon>Diversisporales</taxon>
        <taxon>Gigasporaceae</taxon>
        <taxon>Cetraspora</taxon>
    </lineage>
</organism>
<gene>
    <name evidence="1" type="ORF">SPELUC_LOCUS6840</name>
</gene>